<dbReference type="InterPro" id="IPR029071">
    <property type="entry name" value="Ubiquitin-like_domsf"/>
</dbReference>
<dbReference type="Proteomes" id="UP001530293">
    <property type="component" value="Unassembled WGS sequence"/>
</dbReference>
<dbReference type="Pfam" id="PF11976">
    <property type="entry name" value="Rad60-SLD"/>
    <property type="match status" value="4"/>
</dbReference>
<feature type="domain" description="Ubiquitin-like" evidence="1">
    <location>
        <begin position="16"/>
        <end position="83"/>
    </location>
</feature>
<dbReference type="InterPro" id="IPR000626">
    <property type="entry name" value="Ubiquitin-like_dom"/>
</dbReference>
<dbReference type="AlphaFoldDB" id="A0ABD3N267"/>
<keyword evidence="3" id="KW-1185">Reference proteome</keyword>
<gene>
    <name evidence="2" type="ORF">ACHAWU_009164</name>
</gene>
<organism evidence="2 3">
    <name type="scientific">Discostella pseudostelligera</name>
    <dbReference type="NCBI Taxonomy" id="259834"/>
    <lineage>
        <taxon>Eukaryota</taxon>
        <taxon>Sar</taxon>
        <taxon>Stramenopiles</taxon>
        <taxon>Ochrophyta</taxon>
        <taxon>Bacillariophyta</taxon>
        <taxon>Coscinodiscophyceae</taxon>
        <taxon>Thalassiosirophycidae</taxon>
        <taxon>Stephanodiscales</taxon>
        <taxon>Stephanodiscaceae</taxon>
        <taxon>Discostella</taxon>
    </lineage>
</organism>
<evidence type="ECO:0000259" key="1">
    <source>
        <dbReference type="PROSITE" id="PS50053"/>
    </source>
</evidence>
<dbReference type="SUPFAM" id="SSF54236">
    <property type="entry name" value="Ubiquitin-like"/>
    <property type="match status" value="4"/>
</dbReference>
<comment type="caution">
    <text evidence="2">The sequence shown here is derived from an EMBL/GenBank/DDBJ whole genome shotgun (WGS) entry which is preliminary data.</text>
</comment>
<reference evidence="2 3" key="1">
    <citation type="submission" date="2024-10" db="EMBL/GenBank/DDBJ databases">
        <title>Updated reference genomes for cyclostephanoid diatoms.</title>
        <authorList>
            <person name="Roberts W.R."/>
            <person name="Alverson A.J."/>
        </authorList>
    </citation>
    <scope>NUCLEOTIDE SEQUENCE [LARGE SCALE GENOMIC DNA]</scope>
    <source>
        <strain evidence="2 3">AJA232-27</strain>
    </source>
</reference>
<dbReference type="EMBL" id="JALLBG020000044">
    <property type="protein sequence ID" value="KAL3770224.1"/>
    <property type="molecule type" value="Genomic_DNA"/>
</dbReference>
<proteinExistence type="predicted"/>
<name>A0ABD3N267_9STRA</name>
<dbReference type="PANTHER" id="PTHR10562">
    <property type="entry name" value="SMALL UBIQUITIN-RELATED MODIFIER"/>
    <property type="match status" value="1"/>
</dbReference>
<sequence length="357" mass="40329">MPKAAKVAPADANNLIYVRVRDQSGEDTMFKVKRNGTKMKKIFNTYAARRGLEVSSMRFLLRGNRIKPETSLADIDLNDEDHIDCRLADITICVNYQGEVTMFKIKRTTKMRKVFDAFATRVGLEITSLRFMLGGEIIPPESTPEYLDLEDNDLIDCRNEAITVCVNYKGEVTMFKIKRTTKMRKVFAAFAIRVGLEITSLRFLLDGEIITPESTPEDLELEDNDLIDCRNEVITICISYQGEVIMFRIRRRTKMAKLFTAFVARNGLNAANLTFLFGGDTIHPESTAEDNHLEDDSQVVCVDKTITIGIKYPGGKEVVMLRTSTTTEMGHVFDLYAIRVGMKSAPCECPILAVFEL</sequence>
<evidence type="ECO:0000313" key="2">
    <source>
        <dbReference type="EMBL" id="KAL3770224.1"/>
    </source>
</evidence>
<protein>
    <recommendedName>
        <fullName evidence="1">Ubiquitin-like domain-containing protein</fullName>
    </recommendedName>
</protein>
<dbReference type="Gene3D" id="3.10.20.90">
    <property type="entry name" value="Phosphatidylinositol 3-kinase Catalytic Subunit, Chain A, domain 1"/>
    <property type="match status" value="4"/>
</dbReference>
<dbReference type="InterPro" id="IPR022617">
    <property type="entry name" value="Rad60/SUMO-like_dom"/>
</dbReference>
<dbReference type="PROSITE" id="PS50053">
    <property type="entry name" value="UBIQUITIN_2"/>
    <property type="match status" value="1"/>
</dbReference>
<accession>A0ABD3N267</accession>
<evidence type="ECO:0000313" key="3">
    <source>
        <dbReference type="Proteomes" id="UP001530293"/>
    </source>
</evidence>